<evidence type="ECO:0000313" key="2">
    <source>
        <dbReference type="EMBL" id="VAX42707.1"/>
    </source>
</evidence>
<feature type="non-terminal residue" evidence="2">
    <location>
        <position position="105"/>
    </location>
</feature>
<sequence length="105" mass="12321">MPKTPSYRKRSGYDQAIVTLTDSVTKRRRDYWLGEYNTPESRECYHRLIAAWEANDRRHPEPEDAGIVPARRAKPTADDSRTTVAMVIAAYWKWARRYYQPNESG</sequence>
<dbReference type="EMBL" id="UOGK01000741">
    <property type="protein sequence ID" value="VAX42707.1"/>
    <property type="molecule type" value="Genomic_DNA"/>
</dbReference>
<feature type="region of interest" description="Disordered" evidence="1">
    <location>
        <begin position="59"/>
        <end position="79"/>
    </location>
</feature>
<evidence type="ECO:0000256" key="1">
    <source>
        <dbReference type="SAM" id="MobiDB-lite"/>
    </source>
</evidence>
<dbReference type="AlphaFoldDB" id="A0A3B1E965"/>
<accession>A0A3B1E965</accession>
<reference evidence="2" key="1">
    <citation type="submission" date="2018-06" db="EMBL/GenBank/DDBJ databases">
        <authorList>
            <person name="Zhirakovskaya E."/>
        </authorList>
    </citation>
    <scope>NUCLEOTIDE SEQUENCE</scope>
</reference>
<organism evidence="2">
    <name type="scientific">hydrothermal vent metagenome</name>
    <dbReference type="NCBI Taxonomy" id="652676"/>
    <lineage>
        <taxon>unclassified sequences</taxon>
        <taxon>metagenomes</taxon>
        <taxon>ecological metagenomes</taxon>
    </lineage>
</organism>
<proteinExistence type="predicted"/>
<gene>
    <name evidence="2" type="ORF">MNBD_PLANCTO03-528</name>
</gene>
<protein>
    <submittedName>
        <fullName evidence="2">Uncharacterized protein</fullName>
    </submittedName>
</protein>
<name>A0A3B1E965_9ZZZZ</name>